<keyword evidence="2" id="KW-1185">Reference proteome</keyword>
<organism evidence="1 2">
    <name type="scientific">Ancylostoma ceylanicum</name>
    <dbReference type="NCBI Taxonomy" id="53326"/>
    <lineage>
        <taxon>Eukaryota</taxon>
        <taxon>Metazoa</taxon>
        <taxon>Ecdysozoa</taxon>
        <taxon>Nematoda</taxon>
        <taxon>Chromadorea</taxon>
        <taxon>Rhabditida</taxon>
        <taxon>Rhabditina</taxon>
        <taxon>Rhabditomorpha</taxon>
        <taxon>Strongyloidea</taxon>
        <taxon>Ancylostomatidae</taxon>
        <taxon>Ancylostomatinae</taxon>
        <taxon>Ancylostoma</taxon>
    </lineage>
</organism>
<accession>A0A016V8H3</accession>
<gene>
    <name evidence="1" type="primary">Acey_s0015.g2593</name>
    <name evidence="1" type="ORF">Y032_0015g2593</name>
</gene>
<dbReference type="AlphaFoldDB" id="A0A016V8H3"/>
<dbReference type="Proteomes" id="UP000024635">
    <property type="component" value="Unassembled WGS sequence"/>
</dbReference>
<dbReference type="EMBL" id="JARK01001351">
    <property type="protein sequence ID" value="EYC23327.1"/>
    <property type="molecule type" value="Genomic_DNA"/>
</dbReference>
<sequence length="73" mass="8380">MAGDTSYDCICNEDIRQRFSIGTIADKLRDSRNGWCSHVPRTDDASFCKIQSRCIQQAAIRRTEETMARHVPF</sequence>
<dbReference type="OrthoDB" id="5848222at2759"/>
<name>A0A016V8H3_9BILA</name>
<evidence type="ECO:0000313" key="1">
    <source>
        <dbReference type="EMBL" id="EYC23327.1"/>
    </source>
</evidence>
<protein>
    <submittedName>
        <fullName evidence="1">Uncharacterized protein</fullName>
    </submittedName>
</protein>
<comment type="caution">
    <text evidence="1">The sequence shown here is derived from an EMBL/GenBank/DDBJ whole genome shotgun (WGS) entry which is preliminary data.</text>
</comment>
<reference evidence="2" key="1">
    <citation type="journal article" date="2015" name="Nat. Genet.">
        <title>The genome and transcriptome of the zoonotic hookworm Ancylostoma ceylanicum identify infection-specific gene families.</title>
        <authorList>
            <person name="Schwarz E.M."/>
            <person name="Hu Y."/>
            <person name="Antoshechkin I."/>
            <person name="Miller M.M."/>
            <person name="Sternberg P.W."/>
            <person name="Aroian R.V."/>
        </authorList>
    </citation>
    <scope>NUCLEOTIDE SEQUENCE</scope>
    <source>
        <strain evidence="2">HY135</strain>
    </source>
</reference>
<proteinExistence type="predicted"/>
<evidence type="ECO:0000313" key="2">
    <source>
        <dbReference type="Proteomes" id="UP000024635"/>
    </source>
</evidence>